<keyword evidence="3" id="KW-0238">DNA-binding</keyword>
<evidence type="ECO:0000259" key="7">
    <source>
        <dbReference type="Pfam" id="PF07282"/>
    </source>
</evidence>
<keyword evidence="9" id="KW-1185">Reference proteome</keyword>
<reference evidence="8 9" key="1">
    <citation type="submission" date="2020-02" db="EMBL/GenBank/DDBJ databases">
        <title>Whole-genome analyses of novel actinobacteria.</title>
        <authorList>
            <person name="Sahin N."/>
            <person name="Tatar D."/>
        </authorList>
    </citation>
    <scope>NUCLEOTIDE SEQUENCE [LARGE SCALE GENOMIC DNA]</scope>
    <source>
        <strain evidence="8 9">SB3404</strain>
    </source>
</reference>
<evidence type="ECO:0000256" key="4">
    <source>
        <dbReference type="ARBA" id="ARBA00023172"/>
    </source>
</evidence>
<evidence type="ECO:0000256" key="3">
    <source>
        <dbReference type="ARBA" id="ARBA00023125"/>
    </source>
</evidence>
<dbReference type="EMBL" id="JAAKZZ010000125">
    <property type="protein sequence ID" value="NGO69565.1"/>
    <property type="molecule type" value="Genomic_DNA"/>
</dbReference>
<dbReference type="Pfam" id="PF07282">
    <property type="entry name" value="Cas12f1-like_TNB"/>
    <property type="match status" value="1"/>
</dbReference>
<dbReference type="AlphaFoldDB" id="A0A6G4WWG2"/>
<dbReference type="GO" id="GO:0032196">
    <property type="term" value="P:transposition"/>
    <property type="evidence" value="ECO:0007669"/>
    <property type="project" value="UniProtKB-KW"/>
</dbReference>
<feature type="compositionally biased region" description="Basic residues" evidence="5">
    <location>
        <begin position="1"/>
        <end position="10"/>
    </location>
</feature>
<feature type="region of interest" description="Disordered" evidence="5">
    <location>
        <begin position="1"/>
        <end position="25"/>
    </location>
</feature>
<dbReference type="NCBIfam" id="NF040570">
    <property type="entry name" value="guided_TnpB"/>
    <property type="match status" value="1"/>
</dbReference>
<dbReference type="InterPro" id="IPR010095">
    <property type="entry name" value="Cas12f1-like_TNB"/>
</dbReference>
<dbReference type="InterPro" id="IPR001959">
    <property type="entry name" value="Transposase"/>
</dbReference>
<comment type="similarity">
    <text evidence="1">In the C-terminal section; belongs to the transposase 35 family.</text>
</comment>
<gene>
    <name evidence="8" type="ORF">G5C65_14620</name>
</gene>
<dbReference type="RefSeq" id="WP_165299249.1">
    <property type="nucleotide sequence ID" value="NZ_JAAKZZ010000125.1"/>
</dbReference>
<dbReference type="Proteomes" id="UP000477722">
    <property type="component" value="Unassembled WGS sequence"/>
</dbReference>
<evidence type="ECO:0000313" key="9">
    <source>
        <dbReference type="Proteomes" id="UP000477722"/>
    </source>
</evidence>
<feature type="region of interest" description="Disordered" evidence="5">
    <location>
        <begin position="394"/>
        <end position="420"/>
    </location>
</feature>
<keyword evidence="2" id="KW-0815">Transposition</keyword>
<feature type="domain" description="Cas12f1-like TNB" evidence="7">
    <location>
        <begin position="321"/>
        <end position="389"/>
    </location>
</feature>
<proteinExistence type="inferred from homology"/>
<feature type="compositionally biased region" description="Basic and acidic residues" evidence="5">
    <location>
        <begin position="206"/>
        <end position="228"/>
    </location>
</feature>
<dbReference type="Pfam" id="PF01385">
    <property type="entry name" value="OrfB_IS605"/>
    <property type="match status" value="1"/>
</dbReference>
<evidence type="ECO:0000259" key="6">
    <source>
        <dbReference type="Pfam" id="PF01385"/>
    </source>
</evidence>
<organism evidence="8 9">
    <name type="scientific">Streptomyces boncukensis</name>
    <dbReference type="NCBI Taxonomy" id="2711219"/>
    <lineage>
        <taxon>Bacteria</taxon>
        <taxon>Bacillati</taxon>
        <taxon>Actinomycetota</taxon>
        <taxon>Actinomycetes</taxon>
        <taxon>Kitasatosporales</taxon>
        <taxon>Streptomycetaceae</taxon>
        <taxon>Streptomyces</taxon>
    </lineage>
</organism>
<accession>A0A6G4WWG2</accession>
<name>A0A6G4WWG2_9ACTN</name>
<keyword evidence="4" id="KW-0233">DNA recombination</keyword>
<evidence type="ECO:0000256" key="1">
    <source>
        <dbReference type="ARBA" id="ARBA00008761"/>
    </source>
</evidence>
<dbReference type="GO" id="GO:0006310">
    <property type="term" value="P:DNA recombination"/>
    <property type="evidence" value="ECO:0007669"/>
    <property type="project" value="UniProtKB-KW"/>
</dbReference>
<protein>
    <submittedName>
        <fullName evidence="8">Transposase</fullName>
    </submittedName>
</protein>
<comment type="caution">
    <text evidence="8">The sequence shown here is derived from an EMBL/GenBank/DDBJ whole genome shotgun (WGS) entry which is preliminary data.</text>
</comment>
<evidence type="ECO:0000256" key="5">
    <source>
        <dbReference type="SAM" id="MobiDB-lite"/>
    </source>
</evidence>
<feature type="domain" description="Probable transposase IS891/IS1136/IS1341" evidence="6">
    <location>
        <begin position="173"/>
        <end position="294"/>
    </location>
</feature>
<evidence type="ECO:0000313" key="8">
    <source>
        <dbReference type="EMBL" id="NGO69565.1"/>
    </source>
</evidence>
<evidence type="ECO:0000256" key="2">
    <source>
        <dbReference type="ARBA" id="ARBA00022578"/>
    </source>
</evidence>
<dbReference type="GO" id="GO:0003677">
    <property type="term" value="F:DNA binding"/>
    <property type="evidence" value="ECO:0007669"/>
    <property type="project" value="UniProtKB-KW"/>
</dbReference>
<feature type="region of interest" description="Disordered" evidence="5">
    <location>
        <begin position="206"/>
        <end position="242"/>
    </location>
</feature>
<sequence>MKQQRGHKAKVYFTPSQEQAAEDQGHAARTMWNLVHDWWTMLPKDKRTLGAADEAIRQGRKDLPWLGVLPAQAAQQVLKTYLRAWVNCWEGRAEAPNFKGRFRSRMAIDIPQGRDLQIVRLNRRWGRMWAPKIGFVLFRWTRDLPVGKRADKLNKVTGARLVREANGWHVVFRIQTEVPEPAEHAGPTVGIDRGIAKPLALSDGSFREHDPWRTPGEAERLRRLEKAKERKRRTRKKGEPTSNRLRRTYDQIAQLRATAKRRAVDWQHKTTTEIAETFSRIGVEDLAITNMVKSAKGTVEAPGTNIRQKAGLNRAIAGEAWGRTVTMLEYKAAQRGGIVVKVPAPNTSRRCSACGFITPGSRETQARFACKAKGCGYQANADTNASRNIDHAAGSAVSGRGDLGSTRSAKRQPPTQPHAA</sequence>